<dbReference type="SUPFAM" id="SSF48013">
    <property type="entry name" value="NusB-like"/>
    <property type="match status" value="1"/>
</dbReference>
<accession>A0ABS2THQ7</accession>
<gene>
    <name evidence="4" type="ORF">JVW63_10885</name>
</gene>
<comment type="caution">
    <text evidence="4">The sequence shown here is derived from an EMBL/GenBank/DDBJ whole genome shotgun (WGS) entry which is preliminary data.</text>
</comment>
<sequence length="180" mass="19296">MARKGLTQRKRALDVIFEAEQKDILVPGLLRELLAERQEVSTHQVPIQKLGVDLVDLVADHLYEIDGMIDDYSKFGLRRLSSIDRAVLRLGVGEIYYGGTNVAEAIRDYSEIVRELGNDKSIGFITAVFHRTKESLAGETDADTTGSSAPSGVSADSPLSAGSPAESAESASAVSAESAD</sequence>
<evidence type="ECO:0000256" key="1">
    <source>
        <dbReference type="ARBA" id="ARBA00022884"/>
    </source>
</evidence>
<proteinExistence type="predicted"/>
<feature type="compositionally biased region" description="Low complexity" evidence="2">
    <location>
        <begin position="160"/>
        <end position="180"/>
    </location>
</feature>
<evidence type="ECO:0000259" key="3">
    <source>
        <dbReference type="Pfam" id="PF01029"/>
    </source>
</evidence>
<dbReference type="Pfam" id="PF01029">
    <property type="entry name" value="NusB"/>
    <property type="match status" value="1"/>
</dbReference>
<protein>
    <recommendedName>
        <fullName evidence="3">NusB/RsmB/TIM44 domain-containing protein</fullName>
    </recommendedName>
</protein>
<evidence type="ECO:0000313" key="4">
    <source>
        <dbReference type="EMBL" id="MBM9434198.1"/>
    </source>
</evidence>
<keyword evidence="5" id="KW-1185">Reference proteome</keyword>
<dbReference type="EMBL" id="JAFFJS010000007">
    <property type="protein sequence ID" value="MBM9434198.1"/>
    <property type="molecule type" value="Genomic_DNA"/>
</dbReference>
<name>A0ABS2THQ7_9ACTO</name>
<dbReference type="InterPro" id="IPR035926">
    <property type="entry name" value="NusB-like_sf"/>
</dbReference>
<organism evidence="4 5">
    <name type="scientific">Flaviflexus equikiangi</name>
    <dbReference type="NCBI Taxonomy" id="2758573"/>
    <lineage>
        <taxon>Bacteria</taxon>
        <taxon>Bacillati</taxon>
        <taxon>Actinomycetota</taxon>
        <taxon>Actinomycetes</taxon>
        <taxon>Actinomycetales</taxon>
        <taxon>Actinomycetaceae</taxon>
        <taxon>Flaviflexus</taxon>
    </lineage>
</organism>
<evidence type="ECO:0000256" key="2">
    <source>
        <dbReference type="SAM" id="MobiDB-lite"/>
    </source>
</evidence>
<feature type="domain" description="NusB/RsmB/TIM44" evidence="3">
    <location>
        <begin position="8"/>
        <end position="131"/>
    </location>
</feature>
<dbReference type="Gene3D" id="1.10.940.10">
    <property type="entry name" value="NusB-like"/>
    <property type="match status" value="1"/>
</dbReference>
<feature type="region of interest" description="Disordered" evidence="2">
    <location>
        <begin position="136"/>
        <end position="180"/>
    </location>
</feature>
<dbReference type="RefSeq" id="WP_187997177.1">
    <property type="nucleotide sequence ID" value="NZ_JACEXG010000007.1"/>
</dbReference>
<keyword evidence="1" id="KW-0694">RNA-binding</keyword>
<reference evidence="5" key="1">
    <citation type="submission" date="2021-02" db="EMBL/GenBank/DDBJ databases">
        <title>Leucobacter sp. CX169.</title>
        <authorList>
            <person name="Cheng Y."/>
        </authorList>
    </citation>
    <scope>NUCLEOTIDE SEQUENCE [LARGE SCALE GENOMIC DNA]</scope>
    <source>
        <strain evidence="5">JY899</strain>
    </source>
</reference>
<evidence type="ECO:0000313" key="5">
    <source>
        <dbReference type="Proteomes" id="UP000705983"/>
    </source>
</evidence>
<dbReference type="InterPro" id="IPR006027">
    <property type="entry name" value="NusB_RsmB_TIM44"/>
</dbReference>
<dbReference type="Proteomes" id="UP000705983">
    <property type="component" value="Unassembled WGS sequence"/>
</dbReference>